<dbReference type="InterPro" id="IPR053049">
    <property type="entry name" value="TSC22_domain_protein_2"/>
</dbReference>
<accession>A0AAD7TDG3</accession>
<reference evidence="2" key="1">
    <citation type="journal article" date="2023" name="Science">
        <title>Genome structures resolve the early diversification of teleost fishes.</title>
        <authorList>
            <person name="Parey E."/>
            <person name="Louis A."/>
            <person name="Montfort J."/>
            <person name="Bouchez O."/>
            <person name="Roques C."/>
            <person name="Iampietro C."/>
            <person name="Lluch J."/>
            <person name="Castinel A."/>
            <person name="Donnadieu C."/>
            <person name="Desvignes T."/>
            <person name="Floi Bucao C."/>
            <person name="Jouanno E."/>
            <person name="Wen M."/>
            <person name="Mejri S."/>
            <person name="Dirks R."/>
            <person name="Jansen H."/>
            <person name="Henkel C."/>
            <person name="Chen W.J."/>
            <person name="Zahm M."/>
            <person name="Cabau C."/>
            <person name="Klopp C."/>
            <person name="Thompson A.W."/>
            <person name="Robinson-Rechavi M."/>
            <person name="Braasch I."/>
            <person name="Lecointre G."/>
            <person name="Bobe J."/>
            <person name="Postlethwait J.H."/>
            <person name="Berthelot C."/>
            <person name="Roest Crollius H."/>
            <person name="Guiguen Y."/>
        </authorList>
    </citation>
    <scope>NUCLEOTIDE SEQUENCE</scope>
    <source>
        <strain evidence="2">NC1722</strain>
    </source>
</reference>
<dbReference type="PANTHER" id="PTHR46894:SF1">
    <property type="entry name" value="TSC22 DOMAIN FAMILY PROTEIN 2"/>
    <property type="match status" value="1"/>
</dbReference>
<feature type="region of interest" description="Disordered" evidence="1">
    <location>
        <begin position="557"/>
        <end position="608"/>
    </location>
</feature>
<feature type="region of interest" description="Disordered" evidence="1">
    <location>
        <begin position="19"/>
        <end position="56"/>
    </location>
</feature>
<dbReference type="AlphaFoldDB" id="A0AAD7TDG3"/>
<evidence type="ECO:0000256" key="1">
    <source>
        <dbReference type="SAM" id="MobiDB-lite"/>
    </source>
</evidence>
<sequence>MPAKKKSCFQITSVTQAQVAASSITDDTESLDDPDESRTEDVSSEIFDVSRADFEPEVCDRSSSEETLNNVGESEPHGAVPLHIPHDGQLPAMTGPLNGGFAFRSTAVSGVALVGPPHVLGAGAPAGQPPTAVVGLVQQQPAPVSAVTGAQNVTTGTSQQQQQPPPPVAATTTAASSTTTTTTATTASCSSRFRVIKLDHGTGEPFRRGRWTCTEFYERDSEGSVISRTVDSIKPASTLEQASERDSGLGATGGSVAVAPPTTLSAPGLDATADAASSLAPTHLHPADHPQHTYSVMHQPSSGAFQPLGYAGKQIAGLGPSPVPTQPQVQVSVQPAAPQNLLPPGHNGMPQVIPVAVQKSPSMPPATQGQQFATYPAHHLPSAVPTSQADYRHQHTLLSAAAAGQALSVASLPVGGPPASQGPSPVMTPATAGGGAQVLGLLAQSGESAVSLPGNQPPLPAQGLLMQQPGGAGGAVGVASLPQLPSGAALAPSHAALVVAAPPGVQNVPTAVPGASSTPLTMPNLAPVGVGQLLRSGGVAAGLGFGQPLPLALQVDESRRKSDALPQPSAVSGKDATKPLIPEGLQLPAPSVNSLFGIPINLDGDEDR</sequence>
<feature type="compositionally biased region" description="Acidic residues" evidence="1">
    <location>
        <begin position="26"/>
        <end position="35"/>
    </location>
</feature>
<protein>
    <recommendedName>
        <fullName evidence="4">TSC22 domain family protein 2</fullName>
    </recommendedName>
</protein>
<evidence type="ECO:0000313" key="3">
    <source>
        <dbReference type="Proteomes" id="UP001221898"/>
    </source>
</evidence>
<proteinExistence type="predicted"/>
<gene>
    <name evidence="2" type="ORF">AAFF_G00003900</name>
</gene>
<dbReference type="Proteomes" id="UP001221898">
    <property type="component" value="Unassembled WGS sequence"/>
</dbReference>
<evidence type="ECO:0000313" key="2">
    <source>
        <dbReference type="EMBL" id="KAJ8418891.1"/>
    </source>
</evidence>
<name>A0AAD7TDG3_9TELE</name>
<organism evidence="2 3">
    <name type="scientific">Aldrovandia affinis</name>
    <dbReference type="NCBI Taxonomy" id="143900"/>
    <lineage>
        <taxon>Eukaryota</taxon>
        <taxon>Metazoa</taxon>
        <taxon>Chordata</taxon>
        <taxon>Craniata</taxon>
        <taxon>Vertebrata</taxon>
        <taxon>Euteleostomi</taxon>
        <taxon>Actinopterygii</taxon>
        <taxon>Neopterygii</taxon>
        <taxon>Teleostei</taxon>
        <taxon>Notacanthiformes</taxon>
        <taxon>Halosauridae</taxon>
        <taxon>Aldrovandia</taxon>
    </lineage>
</organism>
<feature type="compositionally biased region" description="Low complexity" evidence="1">
    <location>
        <begin position="169"/>
        <end position="186"/>
    </location>
</feature>
<feature type="region of interest" description="Disordered" evidence="1">
    <location>
        <begin position="281"/>
        <end position="300"/>
    </location>
</feature>
<feature type="region of interest" description="Disordered" evidence="1">
    <location>
        <begin position="236"/>
        <end position="269"/>
    </location>
</feature>
<comment type="caution">
    <text evidence="2">The sequence shown here is derived from an EMBL/GenBank/DDBJ whole genome shotgun (WGS) entry which is preliminary data.</text>
</comment>
<dbReference type="EMBL" id="JAINUG010000001">
    <property type="protein sequence ID" value="KAJ8418891.1"/>
    <property type="molecule type" value="Genomic_DNA"/>
</dbReference>
<evidence type="ECO:0008006" key="4">
    <source>
        <dbReference type="Google" id="ProtNLM"/>
    </source>
</evidence>
<feature type="region of interest" description="Disordered" evidence="1">
    <location>
        <begin position="147"/>
        <end position="186"/>
    </location>
</feature>
<keyword evidence="3" id="KW-1185">Reference proteome</keyword>
<dbReference type="PANTHER" id="PTHR46894">
    <property type="entry name" value="TSC22 DOMAIN FAMILY PROTEIN 2"/>
    <property type="match status" value="1"/>
</dbReference>